<comment type="similarity">
    <text evidence="9">Belongs to the SecD/SecF family. SecF subfamily.</text>
</comment>
<sequence>MEFFRRTPNIDFMGKRRITYVITALLMIGSFVLLATRGLNFGIDFTGGVVVEVSYPNTADVDQARDALAQAGFEEAQVQSFGSSRDLAVRVTPENDEDVNEVSRRVAAALAQVDPGVQVRRTEVVGPQVGEDLTEQGGLAILFTFIGILIYVGFRFEKKMAAGTVLAALHDPIVILGFFAATQLTFDLSVLASVLAVIGYSINDTVVVFDRVREVFREMRKATPTQVLNAAINQTLSRTLMTSFSVLFVVVSLYAFAGESLKGFSIAIIIGVLIGTYSSIFVAGALAHDLGVNAQDLMPVKHDDPELDALP</sequence>
<feature type="transmembrane region" description="Helical" evidence="9">
    <location>
        <begin position="263"/>
        <end position="287"/>
    </location>
</feature>
<dbReference type="EMBL" id="JAEVLS010000002">
    <property type="protein sequence ID" value="MBM0104609.1"/>
    <property type="molecule type" value="Genomic_DNA"/>
</dbReference>
<dbReference type="PANTHER" id="PTHR30081">
    <property type="entry name" value="PROTEIN-EXPORT MEMBRANE PROTEIN SEC"/>
    <property type="match status" value="1"/>
</dbReference>
<proteinExistence type="inferred from homology"/>
<feature type="transmembrane region" description="Helical" evidence="9">
    <location>
        <begin position="20"/>
        <end position="39"/>
    </location>
</feature>
<comment type="subcellular location">
    <subcellularLocation>
        <location evidence="1 9">Cell membrane</location>
        <topology evidence="1 9">Multi-pass membrane protein</topology>
    </subcellularLocation>
</comment>
<dbReference type="NCBIfam" id="TIGR00916">
    <property type="entry name" value="2A0604s01"/>
    <property type="match status" value="1"/>
</dbReference>
<dbReference type="PRINTS" id="PR01755">
    <property type="entry name" value="SECFTRNLCASE"/>
</dbReference>
<organism evidence="11 12">
    <name type="scientific">Steroidobacter gossypii</name>
    <dbReference type="NCBI Taxonomy" id="2805490"/>
    <lineage>
        <taxon>Bacteria</taxon>
        <taxon>Pseudomonadati</taxon>
        <taxon>Pseudomonadota</taxon>
        <taxon>Gammaproteobacteria</taxon>
        <taxon>Steroidobacterales</taxon>
        <taxon>Steroidobacteraceae</taxon>
        <taxon>Steroidobacter</taxon>
    </lineage>
</organism>
<evidence type="ECO:0000256" key="9">
    <source>
        <dbReference type="HAMAP-Rule" id="MF_01464"/>
    </source>
</evidence>
<keyword evidence="5 9" id="KW-0653">Protein transport</keyword>
<dbReference type="PANTHER" id="PTHR30081:SF8">
    <property type="entry name" value="PROTEIN TRANSLOCASE SUBUNIT SECF"/>
    <property type="match status" value="1"/>
</dbReference>
<evidence type="ECO:0000256" key="1">
    <source>
        <dbReference type="ARBA" id="ARBA00004651"/>
    </source>
</evidence>
<evidence type="ECO:0000256" key="6">
    <source>
        <dbReference type="ARBA" id="ARBA00022989"/>
    </source>
</evidence>
<accession>A0ABS1WUG7</accession>
<dbReference type="RefSeq" id="WP_203166608.1">
    <property type="nucleotide sequence ID" value="NZ_JAEVLS010000002.1"/>
</dbReference>
<comment type="subunit">
    <text evidence="9">Forms a complex with SecD. Part of the essential Sec protein translocation apparatus which comprises SecA, SecYEG and auxiliary proteins SecDF-YajC and YidC.</text>
</comment>
<evidence type="ECO:0000313" key="12">
    <source>
        <dbReference type="Proteomes" id="UP000661077"/>
    </source>
</evidence>
<evidence type="ECO:0000256" key="7">
    <source>
        <dbReference type="ARBA" id="ARBA00023010"/>
    </source>
</evidence>
<dbReference type="InterPro" id="IPR022646">
    <property type="entry name" value="SecD/SecF_CS"/>
</dbReference>
<reference evidence="11 12" key="1">
    <citation type="journal article" date="2021" name="Int. J. Syst. Evol. Microbiol.">
        <title>Steroidobacter gossypii sp. nov., isolated from soil of cotton cropping field.</title>
        <authorList>
            <person name="Huang R."/>
            <person name="Yang S."/>
            <person name="Zhen C."/>
            <person name="Liu W."/>
        </authorList>
    </citation>
    <scope>NUCLEOTIDE SEQUENCE [LARGE SCALE GENOMIC DNA]</scope>
    <source>
        <strain evidence="11 12">S1-65</strain>
    </source>
</reference>
<dbReference type="Gene3D" id="1.20.1640.10">
    <property type="entry name" value="Multidrug efflux transporter AcrB transmembrane domain"/>
    <property type="match status" value="1"/>
</dbReference>
<dbReference type="SUPFAM" id="SSF82866">
    <property type="entry name" value="Multidrug efflux transporter AcrB transmembrane domain"/>
    <property type="match status" value="1"/>
</dbReference>
<dbReference type="Proteomes" id="UP000661077">
    <property type="component" value="Unassembled WGS sequence"/>
</dbReference>
<dbReference type="HAMAP" id="MF_01464_B">
    <property type="entry name" value="SecF_B"/>
    <property type="match status" value="1"/>
</dbReference>
<dbReference type="NCBIfam" id="TIGR00966">
    <property type="entry name" value="transloc_SecF"/>
    <property type="match status" value="1"/>
</dbReference>
<feature type="domain" description="Protein export membrane protein SecD/SecF C-terminal" evidence="10">
    <location>
        <begin position="107"/>
        <end position="290"/>
    </location>
</feature>
<keyword evidence="6 9" id="KW-1133">Transmembrane helix</keyword>
<dbReference type="InterPro" id="IPR048634">
    <property type="entry name" value="SecD_SecF_C"/>
</dbReference>
<evidence type="ECO:0000256" key="2">
    <source>
        <dbReference type="ARBA" id="ARBA00022448"/>
    </source>
</evidence>
<comment type="function">
    <text evidence="9">Part of the Sec protein translocase complex. Interacts with the SecYEG preprotein conducting channel. SecDF uses the proton motive force (PMF) to complete protein translocation after the ATP-dependent function of SecA.</text>
</comment>
<keyword evidence="3 9" id="KW-1003">Cell membrane</keyword>
<evidence type="ECO:0000313" key="11">
    <source>
        <dbReference type="EMBL" id="MBM0104609.1"/>
    </source>
</evidence>
<keyword evidence="4 9" id="KW-0812">Transmembrane</keyword>
<dbReference type="Pfam" id="PF07549">
    <property type="entry name" value="Sec_GG"/>
    <property type="match status" value="1"/>
</dbReference>
<feature type="transmembrane region" description="Helical" evidence="9">
    <location>
        <begin position="161"/>
        <end position="182"/>
    </location>
</feature>
<keyword evidence="2 9" id="KW-0813">Transport</keyword>
<feature type="transmembrane region" description="Helical" evidence="9">
    <location>
        <begin position="239"/>
        <end position="257"/>
    </location>
</feature>
<dbReference type="InterPro" id="IPR022813">
    <property type="entry name" value="SecD/SecF_arch_bac"/>
</dbReference>
<evidence type="ECO:0000256" key="8">
    <source>
        <dbReference type="ARBA" id="ARBA00023136"/>
    </source>
</evidence>
<evidence type="ECO:0000259" key="10">
    <source>
        <dbReference type="Pfam" id="PF02355"/>
    </source>
</evidence>
<keyword evidence="8 9" id="KW-0472">Membrane</keyword>
<evidence type="ECO:0000256" key="3">
    <source>
        <dbReference type="ARBA" id="ARBA00022475"/>
    </source>
</evidence>
<dbReference type="Pfam" id="PF02355">
    <property type="entry name" value="SecD_SecF_C"/>
    <property type="match status" value="1"/>
</dbReference>
<feature type="transmembrane region" description="Helical" evidence="9">
    <location>
        <begin position="188"/>
        <end position="209"/>
    </location>
</feature>
<evidence type="ECO:0000256" key="5">
    <source>
        <dbReference type="ARBA" id="ARBA00022927"/>
    </source>
</evidence>
<dbReference type="InterPro" id="IPR022645">
    <property type="entry name" value="SecD/SecF_bac"/>
</dbReference>
<keyword evidence="12" id="KW-1185">Reference proteome</keyword>
<comment type="caution">
    <text evidence="11">The sequence shown here is derived from an EMBL/GenBank/DDBJ whole genome shotgun (WGS) entry which is preliminary data.</text>
</comment>
<feature type="transmembrane region" description="Helical" evidence="9">
    <location>
        <begin position="137"/>
        <end position="154"/>
    </location>
</feature>
<name>A0ABS1WUG7_9GAMM</name>
<gene>
    <name evidence="9 11" type="primary">secF</name>
    <name evidence="11" type="ORF">JM946_07620</name>
</gene>
<protein>
    <recommendedName>
        <fullName evidence="9">Protein-export membrane protein SecF</fullName>
    </recommendedName>
</protein>
<dbReference type="InterPro" id="IPR005665">
    <property type="entry name" value="SecF_bac"/>
</dbReference>
<evidence type="ECO:0000256" key="4">
    <source>
        <dbReference type="ARBA" id="ARBA00022692"/>
    </source>
</evidence>
<dbReference type="InterPro" id="IPR055344">
    <property type="entry name" value="SecD_SecF_C_bact"/>
</dbReference>
<keyword evidence="7 9" id="KW-0811">Translocation</keyword>